<keyword evidence="6" id="KW-1185">Reference proteome</keyword>
<sequence length="562" mass="61930">MQNIRYPIEGVIYHERARARAWLDNGTWQQQTVGQLLQATARRCGERQAIITEQGSVTFAQLDEQTERLAAALLNLGLKPGDRAIFQMGTTLETVIALLACYKAGIVPVCSLPQHRELEIGQLVRQSGARGYFVQADFGSFDLVAFAQRMMSDHAGLTQLVVARGNSSAGNDMRELIDAMPLARAQTIVAENAPGCEDVLAFQLSGGTTGIPKIIPRFHAEYIAHSLACAKNYQLGEDDRFIWALPLLHNAAQVYVLMPVIAMGVSAVLMPRVDVPLMLTLIERYRVTRAISIGPIAPQLMAYSELAQHDLSSLRLFMTMSAAERLEEHLRIPCSNLFGITEGLLLGSPASAPPYIRHKTQGRSGCTGDEIRLLAPGTEVQVESGQMGELCFRGPATIPGFFDAPTANVQAYTSDGFYRTGDMMIERIVDGQSYYSFEGRLRDNINRGGEKIGCEEVEALVSAHQAISEARLVAMPDPIYGEKGCVFVTVRPGYAAPTVHELMMFLVEKGLAKYKCPERVEVIEAFPVTKVGKLDKMMLRRMIADLLNREARQGTEENNDKY</sequence>
<dbReference type="GO" id="GO:0031956">
    <property type="term" value="F:medium-chain fatty acid-CoA ligase activity"/>
    <property type="evidence" value="ECO:0007669"/>
    <property type="project" value="TreeGrafter"/>
</dbReference>
<accession>I3UA52</accession>
<dbReference type="Gene3D" id="3.40.50.980">
    <property type="match status" value="2"/>
</dbReference>
<dbReference type="Pfam" id="PF13193">
    <property type="entry name" value="AMP-binding_C"/>
    <property type="match status" value="1"/>
</dbReference>
<evidence type="ECO:0000313" key="6">
    <source>
        <dbReference type="Proteomes" id="UP000005267"/>
    </source>
</evidence>
<comment type="similarity">
    <text evidence="1">Belongs to the ATP-dependent AMP-binding enzyme family.</text>
</comment>
<protein>
    <submittedName>
        <fullName evidence="5">AMP-binding protein</fullName>
    </submittedName>
</protein>
<dbReference type="PROSITE" id="PS00455">
    <property type="entry name" value="AMP_BINDING"/>
    <property type="match status" value="1"/>
</dbReference>
<evidence type="ECO:0000256" key="1">
    <source>
        <dbReference type="ARBA" id="ARBA00006432"/>
    </source>
</evidence>
<dbReference type="Gene3D" id="3.30.300.30">
    <property type="match status" value="1"/>
</dbReference>
<dbReference type="OrthoDB" id="9766486at2"/>
<dbReference type="SUPFAM" id="SSF56801">
    <property type="entry name" value="Acetyl-CoA synthetase-like"/>
    <property type="match status" value="1"/>
</dbReference>
<name>I3UA52_ADVKW</name>
<dbReference type="Gene3D" id="2.30.38.10">
    <property type="entry name" value="Luciferase, Domain 3"/>
    <property type="match status" value="1"/>
</dbReference>
<dbReference type="PANTHER" id="PTHR43201:SF5">
    <property type="entry name" value="MEDIUM-CHAIN ACYL-COA LIGASE ACSF2, MITOCHONDRIAL"/>
    <property type="match status" value="1"/>
</dbReference>
<dbReference type="STRING" id="1036672.TKWG_07355"/>
<dbReference type="PANTHER" id="PTHR43201">
    <property type="entry name" value="ACYL-COA SYNTHETASE"/>
    <property type="match status" value="1"/>
</dbReference>
<evidence type="ECO:0000313" key="5">
    <source>
        <dbReference type="EMBL" id="AFK61890.1"/>
    </source>
</evidence>
<dbReference type="RefSeq" id="WP_014749981.1">
    <property type="nucleotide sequence ID" value="NC_017964.1"/>
</dbReference>
<reference evidence="6" key="2">
    <citation type="journal article" date="2013" name="PLoS ONE">
        <title>Genome implosion elicits host-confinement in Alcaligenaceae: evidence from the comparative genomics of Tetrathiobacter kashmirensis, a pathogen in the making.</title>
        <authorList>
            <person name="Ghosh W."/>
            <person name="Alam M."/>
            <person name="Roy C."/>
            <person name="Pyne P."/>
            <person name="George A."/>
            <person name="Chakraborty R."/>
            <person name="Majumder S."/>
            <person name="Agarwal A."/>
            <person name="Chakraborty S."/>
            <person name="Majumdar S."/>
            <person name="Gupta S.K."/>
        </authorList>
    </citation>
    <scope>NUCLEOTIDE SEQUENCE [LARGE SCALE GENOMIC DNA]</scope>
    <source>
        <strain evidence="6">WT001</strain>
    </source>
</reference>
<evidence type="ECO:0000259" key="3">
    <source>
        <dbReference type="Pfam" id="PF00501"/>
    </source>
</evidence>
<feature type="domain" description="AMP-binding enzyme C-terminal" evidence="4">
    <location>
        <begin position="456"/>
        <end position="533"/>
    </location>
</feature>
<feature type="domain" description="AMP-dependent synthetase/ligase" evidence="3">
    <location>
        <begin position="38"/>
        <end position="401"/>
    </location>
</feature>
<dbReference type="Proteomes" id="UP000005267">
    <property type="component" value="Chromosome"/>
</dbReference>
<organism evidence="5 6">
    <name type="scientific">Advenella kashmirensis (strain DSM 17095 / LMG 22695 / WT001)</name>
    <name type="common">Tetrathiobacter kashmirensis</name>
    <dbReference type="NCBI Taxonomy" id="1036672"/>
    <lineage>
        <taxon>Bacteria</taxon>
        <taxon>Pseudomonadati</taxon>
        <taxon>Pseudomonadota</taxon>
        <taxon>Betaproteobacteria</taxon>
        <taxon>Burkholderiales</taxon>
        <taxon>Alcaligenaceae</taxon>
    </lineage>
</organism>
<dbReference type="Pfam" id="PF00501">
    <property type="entry name" value="AMP-binding"/>
    <property type="match status" value="1"/>
</dbReference>
<reference evidence="5 6" key="1">
    <citation type="journal article" date="2011" name="J. Bacteriol.">
        <title>Whole-genome shotgun sequencing of the sulfur-oxidizing chemoautotroph Tetrathiobacter kashmirensis.</title>
        <authorList>
            <person name="Ghosh W."/>
            <person name="George A."/>
            <person name="Agarwal A."/>
            <person name="Raj P."/>
            <person name="Alam M."/>
            <person name="Pyne P."/>
            <person name="Das Gupta S.K."/>
        </authorList>
    </citation>
    <scope>NUCLEOTIDE SEQUENCE [LARGE SCALE GENOMIC DNA]</scope>
    <source>
        <strain evidence="5 6">WT001</strain>
    </source>
</reference>
<dbReference type="EMBL" id="CP003555">
    <property type="protein sequence ID" value="AFK61890.1"/>
    <property type="molecule type" value="Genomic_DNA"/>
</dbReference>
<dbReference type="AlphaFoldDB" id="I3UA52"/>
<dbReference type="GO" id="GO:0006631">
    <property type="term" value="P:fatty acid metabolic process"/>
    <property type="evidence" value="ECO:0007669"/>
    <property type="project" value="TreeGrafter"/>
</dbReference>
<dbReference type="KEGG" id="aka:TKWG_07355"/>
<evidence type="ECO:0000256" key="2">
    <source>
        <dbReference type="ARBA" id="ARBA00022598"/>
    </source>
</evidence>
<dbReference type="InterPro" id="IPR020845">
    <property type="entry name" value="AMP-binding_CS"/>
</dbReference>
<dbReference type="InterPro" id="IPR000873">
    <property type="entry name" value="AMP-dep_synth/lig_dom"/>
</dbReference>
<dbReference type="InterPro" id="IPR045851">
    <property type="entry name" value="AMP-bd_C_sf"/>
</dbReference>
<gene>
    <name evidence="5" type="ordered locus">TKWG_07355</name>
</gene>
<dbReference type="HOGENOM" id="CLU_000022_59_7_4"/>
<keyword evidence="2" id="KW-0436">Ligase</keyword>
<proteinExistence type="inferred from homology"/>
<dbReference type="InterPro" id="IPR025110">
    <property type="entry name" value="AMP-bd_C"/>
</dbReference>
<evidence type="ECO:0000259" key="4">
    <source>
        <dbReference type="Pfam" id="PF13193"/>
    </source>
</evidence>